<evidence type="ECO:0000256" key="2">
    <source>
        <dbReference type="ARBA" id="ARBA00022552"/>
    </source>
</evidence>
<feature type="compositionally biased region" description="Basic and acidic residues" evidence="5">
    <location>
        <begin position="595"/>
        <end position="607"/>
    </location>
</feature>
<keyword evidence="3 4" id="KW-0539">Nucleus</keyword>
<organism evidence="7 8">
    <name type="scientific">Coemansia thaxteri</name>
    <dbReference type="NCBI Taxonomy" id="2663907"/>
    <lineage>
        <taxon>Eukaryota</taxon>
        <taxon>Fungi</taxon>
        <taxon>Fungi incertae sedis</taxon>
        <taxon>Zoopagomycota</taxon>
        <taxon>Kickxellomycotina</taxon>
        <taxon>Kickxellomycetes</taxon>
        <taxon>Kickxellales</taxon>
        <taxon>Kickxellaceae</taxon>
        <taxon>Coemansia</taxon>
    </lineage>
</organism>
<dbReference type="PANTHER" id="PTHR12221">
    <property type="entry name" value="PESCADILLO - RELATED"/>
    <property type="match status" value="1"/>
</dbReference>
<dbReference type="Proteomes" id="UP001150907">
    <property type="component" value="Unassembled WGS sequence"/>
</dbReference>
<comment type="subcellular location">
    <subcellularLocation>
        <location evidence="4">Nucleus</location>
        <location evidence="4">Nucleolus</location>
    </subcellularLocation>
    <subcellularLocation>
        <location evidence="4">Nucleus</location>
        <location evidence="4">Nucleoplasm</location>
    </subcellularLocation>
</comment>
<dbReference type="OrthoDB" id="10264910at2759"/>
<dbReference type="FunFam" id="3.40.50.10190:FF:000002">
    <property type="entry name" value="Pescadillo homolog"/>
    <property type="match status" value="1"/>
</dbReference>
<feature type="region of interest" description="Disordered" evidence="5">
    <location>
        <begin position="475"/>
        <end position="630"/>
    </location>
</feature>
<dbReference type="PANTHER" id="PTHR12221:SF6">
    <property type="entry name" value="PESCADILLO HOMOLOG"/>
    <property type="match status" value="1"/>
</dbReference>
<dbReference type="GO" id="GO:0000466">
    <property type="term" value="P:maturation of 5.8S rRNA from tricistronic rRNA transcript (SSU-rRNA, 5.8S rRNA, LSU-rRNA)"/>
    <property type="evidence" value="ECO:0007669"/>
    <property type="project" value="UniProtKB-UniRule"/>
</dbReference>
<dbReference type="InterPro" id="IPR010613">
    <property type="entry name" value="PES"/>
</dbReference>
<dbReference type="CDD" id="cd17709">
    <property type="entry name" value="BRCT_pescadillo_like"/>
    <property type="match status" value="1"/>
</dbReference>
<dbReference type="EMBL" id="JANBQF010000003">
    <property type="protein sequence ID" value="KAJ2008516.1"/>
    <property type="molecule type" value="Genomic_DNA"/>
</dbReference>
<protein>
    <recommendedName>
        <fullName evidence="4">Pescadillo homolog</fullName>
    </recommendedName>
    <alternativeName>
        <fullName evidence="4">Nucleolar protein 7 homolog</fullName>
    </alternativeName>
</protein>
<dbReference type="Pfam" id="PF06732">
    <property type="entry name" value="Pescadillo_N"/>
    <property type="match status" value="1"/>
</dbReference>
<evidence type="ECO:0000313" key="7">
    <source>
        <dbReference type="EMBL" id="KAJ2008516.1"/>
    </source>
</evidence>
<keyword evidence="2 4" id="KW-0698">rRNA processing</keyword>
<dbReference type="PROSITE" id="PS50172">
    <property type="entry name" value="BRCT"/>
    <property type="match status" value="1"/>
</dbReference>
<dbReference type="GO" id="GO:0003723">
    <property type="term" value="F:RNA binding"/>
    <property type="evidence" value="ECO:0007669"/>
    <property type="project" value="TreeGrafter"/>
</dbReference>
<reference evidence="7" key="1">
    <citation type="submission" date="2022-07" db="EMBL/GenBank/DDBJ databases">
        <title>Phylogenomic reconstructions and comparative analyses of Kickxellomycotina fungi.</title>
        <authorList>
            <person name="Reynolds N.K."/>
            <person name="Stajich J.E."/>
            <person name="Barry K."/>
            <person name="Grigoriev I.V."/>
            <person name="Crous P."/>
            <person name="Smith M.E."/>
        </authorList>
    </citation>
    <scope>NUCLEOTIDE SEQUENCE</scope>
    <source>
        <strain evidence="7">IMI 214461</strain>
    </source>
</reference>
<dbReference type="AlphaFoldDB" id="A0A9W8EKF5"/>
<evidence type="ECO:0000259" key="6">
    <source>
        <dbReference type="PROSITE" id="PS50172"/>
    </source>
</evidence>
<sequence length="630" mass="70707">MGKIKKKFSEGGSRTYTTRNRALRKLQVSLADFRRLCILKGVYPVEPRSQKKANRGSSKPTTFYYAKDIQLLLSEPLIAKFREHKIFLRKLQRALGKDDLTRAKGLESRRPEYTLDHLVIERYPTFVDALRDLDDALCMVFLFATMPAVNQVNNEVVDDCKRLSTEFMHYVIHSHSLRKVFLSIKGIYYQAEIQGQSITWIVPYQFSQNVPLDVDFKVMSTFLHFYRTLLGFANYRLFTMANLSYPPKVDQLMDDSAAGLGSLKIEAKRMEDLIKSAQPASGDDNSAARAPAAAMTKQMKQRLDTLGSKIKKIVAADASHINADQAPAYESVGESAADGDMDDEARQSGGLLFAKQVFFLSREVPRYSLEFVIRACGGRLGWDQTSGGGSPYAENDRAVTVQVSDRPVQGHQFLDRKYVQPQWVYDSINAHRLLDVDDYLIGQPLPPHLSPFVEYAEGDYVPEAATKMAAAAGFEGEVTNLKPEDRDKSEDSEEDGDDAADIDGASADEEEADSDAEEDEDEDDTAEKQRQKQLLAEQAGVPFSEYQQRQAQGKPKPKPKAANKKRSKAEVEEEERQKIAISMLSKKKRKVVNRTQDEATKKAKDINTLKARKSLAASKPVAKTSKSKRN</sequence>
<dbReference type="GO" id="GO:0000463">
    <property type="term" value="P:maturation of LSU-rRNA from tricistronic rRNA transcript (SSU-rRNA, 5.8S rRNA, LSU-rRNA)"/>
    <property type="evidence" value="ECO:0007669"/>
    <property type="project" value="UniProtKB-UniRule"/>
</dbReference>
<keyword evidence="1 4" id="KW-0690">Ribosome biogenesis</keyword>
<accession>A0A9W8EKF5</accession>
<proteinExistence type="inferred from homology"/>
<dbReference type="GO" id="GO:0005654">
    <property type="term" value="C:nucleoplasm"/>
    <property type="evidence" value="ECO:0007669"/>
    <property type="project" value="UniProtKB-SubCell"/>
</dbReference>
<feature type="compositionally biased region" description="Acidic residues" evidence="5">
    <location>
        <begin position="490"/>
        <end position="525"/>
    </location>
</feature>
<comment type="caution">
    <text evidence="7">The sequence shown here is derived from an EMBL/GenBank/DDBJ whole genome shotgun (WGS) entry which is preliminary data.</text>
</comment>
<dbReference type="GO" id="GO:0030687">
    <property type="term" value="C:preribosome, large subunit precursor"/>
    <property type="evidence" value="ECO:0007669"/>
    <property type="project" value="UniProtKB-UniRule"/>
</dbReference>
<comment type="similarity">
    <text evidence="4">Belongs to the pescadillo family.</text>
</comment>
<keyword evidence="8" id="KW-1185">Reference proteome</keyword>
<evidence type="ECO:0000256" key="4">
    <source>
        <dbReference type="HAMAP-Rule" id="MF_03028"/>
    </source>
</evidence>
<dbReference type="Pfam" id="PF16589">
    <property type="entry name" value="BRCT_2"/>
    <property type="match status" value="1"/>
</dbReference>
<feature type="domain" description="BRCT" evidence="6">
    <location>
        <begin position="348"/>
        <end position="441"/>
    </location>
</feature>
<dbReference type="GO" id="GO:0070545">
    <property type="term" value="C:PeBoW complex"/>
    <property type="evidence" value="ECO:0007669"/>
    <property type="project" value="TreeGrafter"/>
</dbReference>
<gene>
    <name evidence="4 7" type="primary">NOP7</name>
    <name evidence="7" type="ORF">H4R26_000132</name>
</gene>
<comment type="subunit">
    <text evidence="4">Component of the NOP7 complex, composed of ERB1, NOP7 and YTM1. Within the NOP7 complex ERB1 appears to interact directly with NOP7 and YTM1. The NOP7 complex also associates with the 66S pre-ribosome.</text>
</comment>
<dbReference type="GO" id="GO:0043021">
    <property type="term" value="F:ribonucleoprotein complex binding"/>
    <property type="evidence" value="ECO:0007669"/>
    <property type="project" value="UniProtKB-UniRule"/>
</dbReference>
<dbReference type="Gene3D" id="3.40.50.10190">
    <property type="entry name" value="BRCT domain"/>
    <property type="match status" value="1"/>
</dbReference>
<dbReference type="SUPFAM" id="SSF52113">
    <property type="entry name" value="BRCT domain"/>
    <property type="match status" value="1"/>
</dbReference>
<dbReference type="HAMAP" id="MF_03028">
    <property type="entry name" value="Pescadillo"/>
    <property type="match status" value="1"/>
</dbReference>
<name>A0A9W8EKF5_9FUNG</name>
<evidence type="ECO:0000256" key="1">
    <source>
        <dbReference type="ARBA" id="ARBA00022517"/>
    </source>
</evidence>
<comment type="function">
    <text evidence="4">Component of the NOP7 complex, which is required for maturation of the 25S and 5.8S ribosomal RNAs and formation of the 60S ribosome.</text>
</comment>
<evidence type="ECO:0000256" key="5">
    <source>
        <dbReference type="SAM" id="MobiDB-lite"/>
    </source>
</evidence>
<dbReference type="InterPro" id="IPR001357">
    <property type="entry name" value="BRCT_dom"/>
</dbReference>
<evidence type="ECO:0000313" key="8">
    <source>
        <dbReference type="Proteomes" id="UP001150907"/>
    </source>
</evidence>
<feature type="compositionally biased region" description="Basic residues" evidence="5">
    <location>
        <begin position="555"/>
        <end position="567"/>
    </location>
</feature>
<dbReference type="InterPro" id="IPR036420">
    <property type="entry name" value="BRCT_dom_sf"/>
</dbReference>
<evidence type="ECO:0000256" key="3">
    <source>
        <dbReference type="ARBA" id="ARBA00023242"/>
    </source>
</evidence>